<protein>
    <submittedName>
        <fullName evidence="2">Uncharacterized protein</fullName>
    </submittedName>
</protein>
<evidence type="ECO:0000256" key="1">
    <source>
        <dbReference type="SAM" id="SignalP"/>
    </source>
</evidence>
<sequence>MQVLALFLLAVSAGALPQPSELSPSETLTSTTSISSTAPEIHARRIAMNPNIKNFEDPQCHGDPIGDELDFLVTPNCQKFTPTNSYFWITWGIGGGHNMSFFSDDHCGQLLQNIVQGDHDWHKCIEVANLGKNVGSLIVP</sequence>
<gene>
    <name evidence="2" type="ORF">HETSPECPRED_009902</name>
</gene>
<dbReference type="AlphaFoldDB" id="A0A8H3IWN5"/>
<dbReference type="EMBL" id="CAJPDS010000086">
    <property type="protein sequence ID" value="CAF9935798.1"/>
    <property type="molecule type" value="Genomic_DNA"/>
</dbReference>
<feature type="signal peptide" evidence="1">
    <location>
        <begin position="1"/>
        <end position="15"/>
    </location>
</feature>
<evidence type="ECO:0000313" key="3">
    <source>
        <dbReference type="Proteomes" id="UP000664521"/>
    </source>
</evidence>
<reference evidence="2" key="1">
    <citation type="submission" date="2021-03" db="EMBL/GenBank/DDBJ databases">
        <authorList>
            <person name="Tagirdzhanova G."/>
        </authorList>
    </citation>
    <scope>NUCLEOTIDE SEQUENCE</scope>
</reference>
<keyword evidence="1" id="KW-0732">Signal</keyword>
<feature type="chain" id="PRO_5034963718" evidence="1">
    <location>
        <begin position="16"/>
        <end position="140"/>
    </location>
</feature>
<dbReference type="Proteomes" id="UP000664521">
    <property type="component" value="Unassembled WGS sequence"/>
</dbReference>
<name>A0A8H3IWN5_9LECA</name>
<accession>A0A8H3IWN5</accession>
<keyword evidence="3" id="KW-1185">Reference proteome</keyword>
<comment type="caution">
    <text evidence="2">The sequence shown here is derived from an EMBL/GenBank/DDBJ whole genome shotgun (WGS) entry which is preliminary data.</text>
</comment>
<proteinExistence type="predicted"/>
<organism evidence="2 3">
    <name type="scientific">Heterodermia speciosa</name>
    <dbReference type="NCBI Taxonomy" id="116794"/>
    <lineage>
        <taxon>Eukaryota</taxon>
        <taxon>Fungi</taxon>
        <taxon>Dikarya</taxon>
        <taxon>Ascomycota</taxon>
        <taxon>Pezizomycotina</taxon>
        <taxon>Lecanoromycetes</taxon>
        <taxon>OSLEUM clade</taxon>
        <taxon>Lecanoromycetidae</taxon>
        <taxon>Caliciales</taxon>
        <taxon>Physciaceae</taxon>
        <taxon>Heterodermia</taxon>
    </lineage>
</organism>
<evidence type="ECO:0000313" key="2">
    <source>
        <dbReference type="EMBL" id="CAF9935798.1"/>
    </source>
</evidence>